<evidence type="ECO:0000313" key="1">
    <source>
        <dbReference type="EMBL" id="KAG2380338.1"/>
    </source>
</evidence>
<protein>
    <submittedName>
        <fullName evidence="1">Uncharacterized protein</fullName>
    </submittedName>
</protein>
<sequence>MHTLDDVPPKAPIAKASVPEAPKHLVIPSLSQSPSDATPNTPAIYKVGKVLLPMDFFVVAKAPIKGPSLALEPSQKWVSLVL</sequence>
<proteinExistence type="predicted"/>
<reference evidence="1 2" key="1">
    <citation type="submission" date="2020-05" db="EMBL/GenBank/DDBJ databases">
        <title>Vigna angularis (adzuki bean) Var. LongXiaoDou No. 4 denovo assembly.</title>
        <authorList>
            <person name="Xiang H."/>
        </authorList>
    </citation>
    <scope>NUCLEOTIDE SEQUENCE [LARGE SCALE GENOMIC DNA]</scope>
    <source>
        <tissue evidence="1">Leaf</tissue>
    </source>
</reference>
<comment type="caution">
    <text evidence="1">The sequence shown here is derived from an EMBL/GenBank/DDBJ whole genome shotgun (WGS) entry which is preliminary data.</text>
</comment>
<organism evidence="1 2">
    <name type="scientific">Phaseolus angularis</name>
    <name type="common">Azuki bean</name>
    <name type="synonym">Vigna angularis</name>
    <dbReference type="NCBI Taxonomy" id="3914"/>
    <lineage>
        <taxon>Eukaryota</taxon>
        <taxon>Viridiplantae</taxon>
        <taxon>Streptophyta</taxon>
        <taxon>Embryophyta</taxon>
        <taxon>Tracheophyta</taxon>
        <taxon>Spermatophyta</taxon>
        <taxon>Magnoliopsida</taxon>
        <taxon>eudicotyledons</taxon>
        <taxon>Gunneridae</taxon>
        <taxon>Pentapetalae</taxon>
        <taxon>rosids</taxon>
        <taxon>fabids</taxon>
        <taxon>Fabales</taxon>
        <taxon>Fabaceae</taxon>
        <taxon>Papilionoideae</taxon>
        <taxon>50 kb inversion clade</taxon>
        <taxon>NPAAA clade</taxon>
        <taxon>indigoferoid/millettioid clade</taxon>
        <taxon>Phaseoleae</taxon>
        <taxon>Vigna</taxon>
    </lineage>
</organism>
<dbReference type="Proteomes" id="UP000743370">
    <property type="component" value="Unassembled WGS sequence"/>
</dbReference>
<gene>
    <name evidence="1" type="ORF">HKW66_Vig0171170</name>
</gene>
<evidence type="ECO:0000313" key="2">
    <source>
        <dbReference type="Proteomes" id="UP000743370"/>
    </source>
</evidence>
<dbReference type="EMBL" id="JABFOF010000009">
    <property type="protein sequence ID" value="KAG2380338.1"/>
    <property type="molecule type" value="Genomic_DNA"/>
</dbReference>
<name>A0A8T0JQ26_PHAAN</name>
<dbReference type="AlphaFoldDB" id="A0A8T0JQ26"/>
<accession>A0A8T0JQ26</accession>